<feature type="region of interest" description="Disordered" evidence="1">
    <location>
        <begin position="75"/>
        <end position="107"/>
    </location>
</feature>
<dbReference type="EMBL" id="JAHRIQ010027671">
    <property type="protein sequence ID" value="MEQ2230543.1"/>
    <property type="molecule type" value="Genomic_DNA"/>
</dbReference>
<comment type="caution">
    <text evidence="3">The sequence shown here is derived from an EMBL/GenBank/DDBJ whole genome shotgun (WGS) entry which is preliminary data.</text>
</comment>
<evidence type="ECO:0000259" key="2">
    <source>
        <dbReference type="Pfam" id="PF11830"/>
    </source>
</evidence>
<evidence type="ECO:0000313" key="3">
    <source>
        <dbReference type="EMBL" id="MEQ2230543.1"/>
    </source>
</evidence>
<protein>
    <submittedName>
        <fullName evidence="3">TBC1 domain member 4</fullName>
    </submittedName>
</protein>
<feature type="compositionally biased region" description="Polar residues" evidence="1">
    <location>
        <begin position="26"/>
        <end position="36"/>
    </location>
</feature>
<gene>
    <name evidence="3" type="primary">TBC1D4_2</name>
    <name evidence="3" type="ORF">ILYODFUR_030401</name>
</gene>
<feature type="compositionally biased region" description="Polar residues" evidence="1">
    <location>
        <begin position="77"/>
        <end position="91"/>
    </location>
</feature>
<reference evidence="3 4" key="1">
    <citation type="submission" date="2021-06" db="EMBL/GenBank/DDBJ databases">
        <authorList>
            <person name="Palmer J.M."/>
        </authorList>
    </citation>
    <scope>NUCLEOTIDE SEQUENCE [LARGE SCALE GENOMIC DNA]</scope>
    <source>
        <strain evidence="4">if_2019</strain>
        <tissue evidence="3">Muscle</tissue>
    </source>
</reference>
<evidence type="ECO:0000256" key="1">
    <source>
        <dbReference type="SAM" id="MobiDB-lite"/>
    </source>
</evidence>
<feature type="region of interest" description="Disordered" evidence="1">
    <location>
        <begin position="26"/>
        <end position="52"/>
    </location>
</feature>
<organism evidence="3 4">
    <name type="scientific">Ilyodon furcidens</name>
    <name type="common">goldbreast splitfin</name>
    <dbReference type="NCBI Taxonomy" id="33524"/>
    <lineage>
        <taxon>Eukaryota</taxon>
        <taxon>Metazoa</taxon>
        <taxon>Chordata</taxon>
        <taxon>Craniata</taxon>
        <taxon>Vertebrata</taxon>
        <taxon>Euteleostomi</taxon>
        <taxon>Actinopterygii</taxon>
        <taxon>Neopterygii</taxon>
        <taxon>Teleostei</taxon>
        <taxon>Neoteleostei</taxon>
        <taxon>Acanthomorphata</taxon>
        <taxon>Ovalentaria</taxon>
        <taxon>Atherinomorphae</taxon>
        <taxon>Cyprinodontiformes</taxon>
        <taxon>Goodeidae</taxon>
        <taxon>Ilyodon</taxon>
    </lineage>
</organism>
<accession>A0ABV0TFU7</accession>
<proteinExistence type="predicted"/>
<feature type="domain" description="DUF3350" evidence="2">
    <location>
        <begin position="93"/>
        <end position="157"/>
    </location>
</feature>
<dbReference type="Proteomes" id="UP001482620">
    <property type="component" value="Unassembled WGS sequence"/>
</dbReference>
<name>A0ABV0TFU7_9TELE</name>
<evidence type="ECO:0000313" key="4">
    <source>
        <dbReference type="Proteomes" id="UP001482620"/>
    </source>
</evidence>
<keyword evidence="4" id="KW-1185">Reference proteome</keyword>
<sequence>MVCRVCVPAIIRVGVMRHLTPLSGVSDTHVFPSSNGEGRKRTLSSCSNDSLSGGLPLTPRRVSWRQKIFLRVASPMNKPSASMQDTDNSDATELLPLSPRPPDPSLDPFRRLLSPASDQLPDKKPKKTGADYRALWKTAIHQQILLLRMEKENQRLEGECISLLLCTRSGILSLEHILSWSHEGHMMLMMSSYLL</sequence>
<dbReference type="Pfam" id="PF11830">
    <property type="entry name" value="DUF3350"/>
    <property type="match status" value="1"/>
</dbReference>
<dbReference type="InterPro" id="IPR021785">
    <property type="entry name" value="DUF3350"/>
</dbReference>